<reference evidence="1 2" key="1">
    <citation type="submission" date="2018-08" db="EMBL/GenBank/DDBJ databases">
        <title>Murine metabolic-syndrome-specific gut microbial biobank.</title>
        <authorList>
            <person name="Liu C."/>
        </authorList>
    </citation>
    <scope>NUCLEOTIDE SEQUENCE [LARGE SCALE GENOMIC DNA]</scope>
    <source>
        <strain evidence="1 2">28</strain>
    </source>
</reference>
<dbReference type="AlphaFoldDB" id="A0A845QKI2"/>
<protein>
    <recommendedName>
        <fullName evidence="3">PcfJ-like protein</fullName>
    </recommendedName>
</protein>
<keyword evidence="2" id="KW-1185">Reference proteome</keyword>
<accession>A0A845QKI2</accession>
<gene>
    <name evidence="1" type="ORF">D0435_08000</name>
</gene>
<evidence type="ECO:0000313" key="1">
    <source>
        <dbReference type="EMBL" id="NBH61591.1"/>
    </source>
</evidence>
<proteinExistence type="predicted"/>
<dbReference type="InterPro" id="IPR025586">
    <property type="entry name" value="PcfJ"/>
</dbReference>
<sequence length="505" mass="58841">MEVRTKPPYNIRRPADLKEFILATADYTYVIFDQKQDKVRCTCCGKIGKLSNLAEGVYKHNAETYCPFCGEKAIGKAAQYGRKNITEYGRVLWFRKYGRVTYAQLDEYQIDYTESTSMPSVSFWASAQYRFCKESQAYYKCIPVGYWNSEYWEKRKEIKLPNPECGMWNSNKMSRYKKTVTHTSHIDGLGTDLKYANTDMRIKGWEDPENPYGIIGYLSNFLKYPSIEILEKAGFEKLVGARASGGRCRYINWRAKDLRKTLKMNAKEIRDFRTAGGTMQTLKKYREIQKVYPKVNFSQLDLFGYWGRKENIKEIEKYISLDSAVKYLEKQGGNNDMGIYADYLRECNSLGYDMKDKRVLRPKNLQKAHEKTSMQVAIEKDKKKKEDFAVGMKSIYAEEAYQCGDLLIRSAVSIEELHKESQALNHCVRTYVDRVCKKRCAILFIRKINEPDKPYFTLELNWERKIVQCRGNHNCAYPPEVEAFIEQWKKDILNKMKKGAAAPAA</sequence>
<evidence type="ECO:0000313" key="2">
    <source>
        <dbReference type="Proteomes" id="UP000446866"/>
    </source>
</evidence>
<evidence type="ECO:0008006" key="3">
    <source>
        <dbReference type="Google" id="ProtNLM"/>
    </source>
</evidence>
<dbReference type="EMBL" id="QXWK01000013">
    <property type="protein sequence ID" value="NBH61591.1"/>
    <property type="molecule type" value="Genomic_DNA"/>
</dbReference>
<name>A0A845QKI2_9FIRM</name>
<dbReference type="Proteomes" id="UP000446866">
    <property type="component" value="Unassembled WGS sequence"/>
</dbReference>
<organism evidence="1 2">
    <name type="scientific">Anaerotruncus colihominis</name>
    <dbReference type="NCBI Taxonomy" id="169435"/>
    <lineage>
        <taxon>Bacteria</taxon>
        <taxon>Bacillati</taxon>
        <taxon>Bacillota</taxon>
        <taxon>Clostridia</taxon>
        <taxon>Eubacteriales</taxon>
        <taxon>Oscillospiraceae</taxon>
        <taxon>Anaerotruncus</taxon>
    </lineage>
</organism>
<dbReference type="Pfam" id="PF14284">
    <property type="entry name" value="PcfJ"/>
    <property type="match status" value="1"/>
</dbReference>
<dbReference type="RefSeq" id="WP_160201872.1">
    <property type="nucleotide sequence ID" value="NZ_QXWK01000013.1"/>
</dbReference>
<comment type="caution">
    <text evidence="1">The sequence shown here is derived from an EMBL/GenBank/DDBJ whole genome shotgun (WGS) entry which is preliminary data.</text>
</comment>